<evidence type="ECO:0000259" key="1">
    <source>
        <dbReference type="Pfam" id="PF14550"/>
    </source>
</evidence>
<sequence length="189" mass="21445">MRIVELIIDKDTDGIDAVSLVDFPAIESNFVALNKEYEVKLAEVDAEKRILMGAALIPNKQIYRKYGKDEFYVFFSKDTVKLASELFLKNGNQSNATMQHNSKIDGMTVVESWIIDDVENDKSNAYGFSLPVGTWMISMKADNDEVWKDVKEGKVKGFSIEGYFADKLEMAKEEEIVNQIIQILQNGEK</sequence>
<dbReference type="InterPro" id="IPR027924">
    <property type="entry name" value="XkdF"/>
</dbReference>
<accession>A0A6J5LZE3</accession>
<dbReference type="Pfam" id="PF14550">
    <property type="entry name" value="Peptidase_S78_2"/>
    <property type="match status" value="1"/>
</dbReference>
<feature type="domain" description="Phage-like element PBSX protein XkdF" evidence="1">
    <location>
        <begin position="41"/>
        <end position="163"/>
    </location>
</feature>
<protein>
    <submittedName>
        <fullName evidence="2">Phage-like element PBSX protein, XkdF</fullName>
    </submittedName>
</protein>
<name>A0A6J5LZE3_9CAUD</name>
<reference evidence="2" key="1">
    <citation type="submission" date="2020-04" db="EMBL/GenBank/DDBJ databases">
        <authorList>
            <person name="Chiriac C."/>
            <person name="Salcher M."/>
            <person name="Ghai R."/>
            <person name="Kavagutti S V."/>
        </authorList>
    </citation>
    <scope>NUCLEOTIDE SEQUENCE</scope>
</reference>
<gene>
    <name evidence="2" type="ORF">UFOVP324_16</name>
</gene>
<proteinExistence type="predicted"/>
<organism evidence="2">
    <name type="scientific">uncultured Caudovirales phage</name>
    <dbReference type="NCBI Taxonomy" id="2100421"/>
    <lineage>
        <taxon>Viruses</taxon>
        <taxon>Duplodnaviria</taxon>
        <taxon>Heunggongvirae</taxon>
        <taxon>Uroviricota</taxon>
        <taxon>Caudoviricetes</taxon>
        <taxon>Peduoviridae</taxon>
        <taxon>Maltschvirus</taxon>
        <taxon>Maltschvirus maltsch</taxon>
    </lineage>
</organism>
<evidence type="ECO:0000313" key="2">
    <source>
        <dbReference type="EMBL" id="CAB4137179.1"/>
    </source>
</evidence>
<dbReference type="EMBL" id="LR796334">
    <property type="protein sequence ID" value="CAB4137179.1"/>
    <property type="molecule type" value="Genomic_DNA"/>
</dbReference>